<dbReference type="OMA" id="RRWMADE"/>
<evidence type="ECO:0000256" key="1">
    <source>
        <dbReference type="ARBA" id="ARBA00022574"/>
    </source>
</evidence>
<dbReference type="EMBL" id="GG676180">
    <property type="protein sequence ID" value="EER11940.1"/>
    <property type="molecule type" value="Genomic_DNA"/>
</dbReference>
<evidence type="ECO:0000256" key="2">
    <source>
        <dbReference type="ARBA" id="ARBA00022737"/>
    </source>
</evidence>
<sequence length="306" mass="34928">MVKGVVRSVEWCTNPNKQNRFVACRDQFVSTPNSVSVWEYDDDDHKLSVNMQISGDNLPGKALQVIIIRNTYHHSIILLQARWGLYDETIITIHDEKSDYHNAATSIFIWDATTGEQLQQIEHAHERPITKCQFSSDRLLFVTASQDMTAKLWNMRTWQCIKTYTSDRPINDATINPLYRADDVSDDNNKIESKTTTTTSTVDDNDHVDIISRRRQHVMIGGGQQARDVTTTSAKQGKFESCLFHMIYENELGKVSGHFGPINTLSWSPDGYTFVSGGEDGYVRVHHMDDDYTNDKEASKKWGDEL</sequence>
<organism evidence="7">
    <name type="scientific">Perkinsus marinus (strain ATCC 50983 / TXsc)</name>
    <dbReference type="NCBI Taxonomy" id="423536"/>
    <lineage>
        <taxon>Eukaryota</taxon>
        <taxon>Sar</taxon>
        <taxon>Alveolata</taxon>
        <taxon>Perkinsozoa</taxon>
        <taxon>Perkinsea</taxon>
        <taxon>Perkinsida</taxon>
        <taxon>Perkinsidae</taxon>
        <taxon>Perkinsus</taxon>
    </lineage>
</organism>
<dbReference type="Pfam" id="PF00400">
    <property type="entry name" value="WD40"/>
    <property type="match status" value="2"/>
</dbReference>
<keyword evidence="6" id="KW-0396">Initiation factor</keyword>
<name>C5KTP8_PERM5</name>
<evidence type="ECO:0000256" key="3">
    <source>
        <dbReference type="ARBA" id="ARBA00038394"/>
    </source>
</evidence>
<evidence type="ECO:0000256" key="5">
    <source>
        <dbReference type="PROSITE-ProRule" id="PRU00221"/>
    </source>
</evidence>
<comment type="similarity">
    <text evidence="3">Belongs to the WD repeat STRAP family.</text>
</comment>
<dbReference type="GO" id="GO:0002183">
    <property type="term" value="P:cytoplasmic translational initiation"/>
    <property type="evidence" value="ECO:0007669"/>
    <property type="project" value="TreeGrafter"/>
</dbReference>
<evidence type="ECO:0000313" key="6">
    <source>
        <dbReference type="EMBL" id="EER11940.1"/>
    </source>
</evidence>
<dbReference type="PROSITE" id="PS50082">
    <property type="entry name" value="WD_REPEATS_2"/>
    <property type="match status" value="2"/>
</dbReference>
<dbReference type="GO" id="GO:0003743">
    <property type="term" value="F:translation initiation factor activity"/>
    <property type="evidence" value="ECO:0007669"/>
    <property type="project" value="UniProtKB-KW"/>
</dbReference>
<dbReference type="InterPro" id="IPR015943">
    <property type="entry name" value="WD40/YVTN_repeat-like_dom_sf"/>
</dbReference>
<feature type="repeat" description="WD" evidence="5">
    <location>
        <begin position="255"/>
        <end position="285"/>
    </location>
</feature>
<dbReference type="PROSITE" id="PS50294">
    <property type="entry name" value="WD_REPEATS_REGION"/>
    <property type="match status" value="2"/>
</dbReference>
<reference evidence="6 7" key="1">
    <citation type="submission" date="2008-07" db="EMBL/GenBank/DDBJ databases">
        <authorList>
            <person name="El-Sayed N."/>
            <person name="Caler E."/>
            <person name="Inman J."/>
            <person name="Amedeo P."/>
            <person name="Hass B."/>
            <person name="Wortman J."/>
        </authorList>
    </citation>
    <scope>NUCLEOTIDE SEQUENCE [LARGE SCALE GENOMIC DNA]</scope>
    <source>
        <strain evidence="7">ATCC 50983 / TXsc</strain>
    </source>
</reference>
<dbReference type="InterPro" id="IPR001680">
    <property type="entry name" value="WD40_rpt"/>
</dbReference>
<evidence type="ECO:0000313" key="7">
    <source>
        <dbReference type="Proteomes" id="UP000007800"/>
    </source>
</evidence>
<keyword evidence="6" id="KW-0648">Protein biosynthesis</keyword>
<dbReference type="RefSeq" id="XP_002780145.1">
    <property type="nucleotide sequence ID" value="XM_002780099.1"/>
</dbReference>
<dbReference type="GeneID" id="9060778"/>
<dbReference type="Gene3D" id="2.130.10.10">
    <property type="entry name" value="YVTN repeat-like/Quinoprotein amine dehydrogenase"/>
    <property type="match status" value="1"/>
</dbReference>
<dbReference type="PANTHER" id="PTHR19877">
    <property type="entry name" value="EUKARYOTIC TRANSLATION INITIATION FACTOR 3 SUBUNIT I"/>
    <property type="match status" value="1"/>
</dbReference>
<feature type="repeat" description="WD" evidence="5">
    <location>
        <begin position="122"/>
        <end position="163"/>
    </location>
</feature>
<dbReference type="SUPFAM" id="SSF50978">
    <property type="entry name" value="WD40 repeat-like"/>
    <property type="match status" value="1"/>
</dbReference>
<proteinExistence type="inferred from homology"/>
<evidence type="ECO:0000256" key="4">
    <source>
        <dbReference type="ARBA" id="ARBA00040390"/>
    </source>
</evidence>
<keyword evidence="7" id="KW-1185">Reference proteome</keyword>
<accession>C5KTP8</accession>
<dbReference type="GO" id="GO:0003723">
    <property type="term" value="F:RNA binding"/>
    <property type="evidence" value="ECO:0007669"/>
    <property type="project" value="TreeGrafter"/>
</dbReference>
<dbReference type="FunCoup" id="C5KTP8">
    <property type="interactions" value="964"/>
</dbReference>
<protein>
    <recommendedName>
        <fullName evidence="4">Serine-threonine kinase receptor-associated protein</fullName>
    </recommendedName>
</protein>
<dbReference type="AlphaFoldDB" id="C5KTP8"/>
<keyword evidence="1 5" id="KW-0853">WD repeat</keyword>
<dbReference type="GO" id="GO:0071541">
    <property type="term" value="C:eukaryotic translation initiation factor 3 complex, eIF3m"/>
    <property type="evidence" value="ECO:0007669"/>
    <property type="project" value="TreeGrafter"/>
</dbReference>
<dbReference type="PANTHER" id="PTHR19877:SF1">
    <property type="entry name" value="EUKARYOTIC TRANSLATION INITIATION FACTOR 3 SUBUNIT I"/>
    <property type="match status" value="1"/>
</dbReference>
<dbReference type="InterPro" id="IPR036322">
    <property type="entry name" value="WD40_repeat_dom_sf"/>
</dbReference>
<keyword evidence="2" id="KW-0677">Repeat</keyword>
<dbReference type="OrthoDB" id="24966at2759"/>
<dbReference type="InParanoid" id="C5KTP8"/>
<dbReference type="SMART" id="SM00320">
    <property type="entry name" value="WD40"/>
    <property type="match status" value="2"/>
</dbReference>
<gene>
    <name evidence="6" type="ORF">Pmar_PMAR019042</name>
</gene>
<dbReference type="Proteomes" id="UP000007800">
    <property type="component" value="Unassembled WGS sequence"/>
</dbReference>